<evidence type="ECO:0000313" key="2">
    <source>
        <dbReference type="EMBL" id="MDP0398748.1"/>
    </source>
</evidence>
<evidence type="ECO:0000256" key="1">
    <source>
        <dbReference type="SAM" id="Phobius"/>
    </source>
</evidence>
<organism evidence="2 3">
    <name type="scientific">Tsukamurella strandjordii</name>
    <dbReference type="NCBI Taxonomy" id="147577"/>
    <lineage>
        <taxon>Bacteria</taxon>
        <taxon>Bacillati</taxon>
        <taxon>Actinomycetota</taxon>
        <taxon>Actinomycetes</taxon>
        <taxon>Mycobacteriales</taxon>
        <taxon>Tsukamurellaceae</taxon>
        <taxon>Tsukamurella</taxon>
    </lineage>
</organism>
<keyword evidence="1" id="KW-0472">Membrane</keyword>
<sequence length="152" mass="16154">MTDIKSALEPTGETRPQRVAAEYEAIDGAADVRRVRLTISGFLSMSASVVISGTNTNTTHGFIVTTKNRLDAEVARQDESGWQAPLPVEQVSASVEQASAKGRSEQPLPVTPPLSARQRAWHYVSTNPLAATTVGGLGSGLVVAIIVFILNR</sequence>
<dbReference type="Proteomes" id="UP001178281">
    <property type="component" value="Unassembled WGS sequence"/>
</dbReference>
<keyword evidence="1" id="KW-1133">Transmembrane helix</keyword>
<dbReference type="AlphaFoldDB" id="A0AA90NBM1"/>
<protein>
    <submittedName>
        <fullName evidence="2">Uncharacterized protein</fullName>
    </submittedName>
</protein>
<accession>A0AA90NBM1</accession>
<gene>
    <name evidence="2" type="ORF">Q7X28_12500</name>
</gene>
<reference evidence="2" key="1">
    <citation type="submission" date="2023-08" db="EMBL/GenBank/DDBJ databases">
        <title>The draft genome of Tsukamurella strandjordii strain 050030.</title>
        <authorList>
            <person name="Zhao F."/>
            <person name="Feng Y."/>
            <person name="Zong Z."/>
        </authorList>
    </citation>
    <scope>NUCLEOTIDE SEQUENCE</scope>
    <source>
        <strain evidence="2">050030</strain>
    </source>
</reference>
<feature type="transmembrane region" description="Helical" evidence="1">
    <location>
        <begin position="129"/>
        <end position="150"/>
    </location>
</feature>
<dbReference type="EMBL" id="JAUTIX010000004">
    <property type="protein sequence ID" value="MDP0398748.1"/>
    <property type="molecule type" value="Genomic_DNA"/>
</dbReference>
<evidence type="ECO:0000313" key="3">
    <source>
        <dbReference type="Proteomes" id="UP001178281"/>
    </source>
</evidence>
<comment type="caution">
    <text evidence="2">The sequence shown here is derived from an EMBL/GenBank/DDBJ whole genome shotgun (WGS) entry which is preliminary data.</text>
</comment>
<keyword evidence="1" id="KW-0812">Transmembrane</keyword>
<name>A0AA90NBM1_9ACTN</name>
<keyword evidence="3" id="KW-1185">Reference proteome</keyword>
<dbReference type="RefSeq" id="WP_305111540.1">
    <property type="nucleotide sequence ID" value="NZ_JAUTIX010000004.1"/>
</dbReference>
<proteinExistence type="predicted"/>